<feature type="domain" description="F5/8 type C" evidence="2">
    <location>
        <begin position="268"/>
        <end position="378"/>
    </location>
</feature>
<evidence type="ECO:0000313" key="3">
    <source>
        <dbReference type="EMBL" id="SNY95493.1"/>
    </source>
</evidence>
<dbReference type="SUPFAM" id="SSF49785">
    <property type="entry name" value="Galactose-binding domain-like"/>
    <property type="match status" value="1"/>
</dbReference>
<accession>A0A285MFJ2</accession>
<dbReference type="RefSeq" id="WP_097044780.1">
    <property type="nucleotide sequence ID" value="NZ_OBEH01000001.1"/>
</dbReference>
<dbReference type="InterPro" id="IPR008979">
    <property type="entry name" value="Galactose-bd-like_sf"/>
</dbReference>
<dbReference type="Pfam" id="PF04450">
    <property type="entry name" value="BSP"/>
    <property type="match status" value="1"/>
</dbReference>
<evidence type="ECO:0000259" key="2">
    <source>
        <dbReference type="Pfam" id="PF00754"/>
    </source>
</evidence>
<evidence type="ECO:0000313" key="4">
    <source>
        <dbReference type="Proteomes" id="UP000219048"/>
    </source>
</evidence>
<dbReference type="PANTHER" id="PTHR33321">
    <property type="match status" value="1"/>
</dbReference>
<keyword evidence="4" id="KW-1185">Reference proteome</keyword>
<dbReference type="EMBL" id="OBEH01000001">
    <property type="protein sequence ID" value="SNY95493.1"/>
    <property type="molecule type" value="Genomic_DNA"/>
</dbReference>
<dbReference type="Gene3D" id="2.60.120.260">
    <property type="entry name" value="Galactose-binding domain-like"/>
    <property type="match status" value="1"/>
</dbReference>
<feature type="signal peptide" evidence="1">
    <location>
        <begin position="1"/>
        <end position="25"/>
    </location>
</feature>
<dbReference type="PROSITE" id="PS51257">
    <property type="entry name" value="PROKAR_LIPOPROTEIN"/>
    <property type="match status" value="1"/>
</dbReference>
<dbReference type="InterPro" id="IPR000421">
    <property type="entry name" value="FA58C"/>
</dbReference>
<proteinExistence type="predicted"/>
<dbReference type="InterPro" id="IPR007541">
    <property type="entry name" value="Uncharacterised_BSP"/>
</dbReference>
<protein>
    <submittedName>
        <fullName evidence="3">F5/8 type C domain-containing protein</fullName>
    </submittedName>
</protein>
<dbReference type="AlphaFoldDB" id="A0A285MFJ2"/>
<dbReference type="Proteomes" id="UP000219048">
    <property type="component" value="Unassembled WGS sequence"/>
</dbReference>
<sequence length="388" mass="43926">MKIGQFRLFFLLLTIALFITSCSSGDNEESAINKKEDIARSTKTTSEKDGFTINVTNNGFSISDALVQEFIGIFHQVYPKMVADYNSNAAKSIDVIIDTTYDGVAYAEVDKSKIVISSNYIKEKPNDTDLFTHELMHIVQAYPYGGPWWLIEGIADYARFVYGVDNAKAGWSLPSYSVGQDYANGYGVTASFLKWVKENYDNDVIAKLDSILRNGTYTYASWVEYTEFTLADLWLVYSGKPVGDIDLTIESTLKVSKENIDGPDAFEGSLKVVDGDTASKYLVFDYPTDLWIQQELSENAVVNKYTLTSGNDVPERDPRNWTFSGSNDEETWVDLDSRSNETFNGRNITKEYTFDSNTPYKHYRISITTNNGASIFQLSEWRLYQLRE</sequence>
<organism evidence="3 4">
    <name type="scientific">Flagellimonas pacifica</name>
    <dbReference type="NCBI Taxonomy" id="1247520"/>
    <lineage>
        <taxon>Bacteria</taxon>
        <taxon>Pseudomonadati</taxon>
        <taxon>Bacteroidota</taxon>
        <taxon>Flavobacteriia</taxon>
        <taxon>Flavobacteriales</taxon>
        <taxon>Flavobacteriaceae</taxon>
        <taxon>Flagellimonas</taxon>
    </lineage>
</organism>
<evidence type="ECO:0000256" key="1">
    <source>
        <dbReference type="SAM" id="SignalP"/>
    </source>
</evidence>
<reference evidence="4" key="1">
    <citation type="submission" date="2017-09" db="EMBL/GenBank/DDBJ databases">
        <authorList>
            <person name="Varghese N."/>
            <person name="Submissions S."/>
        </authorList>
    </citation>
    <scope>NUCLEOTIDE SEQUENCE [LARGE SCALE GENOMIC DNA]</scope>
    <source>
        <strain evidence="4">DSM 25885</strain>
    </source>
</reference>
<name>A0A285MFJ2_9FLAO</name>
<keyword evidence="1" id="KW-0732">Signal</keyword>
<dbReference type="PANTHER" id="PTHR33321:SF12">
    <property type="entry name" value="PLANT BASIC SECRETORY PROTEIN (BSP) FAMILY PROTEIN"/>
    <property type="match status" value="1"/>
</dbReference>
<dbReference type="Pfam" id="PF00754">
    <property type="entry name" value="F5_F8_type_C"/>
    <property type="match status" value="1"/>
</dbReference>
<feature type="chain" id="PRO_5013057977" evidence="1">
    <location>
        <begin position="26"/>
        <end position="388"/>
    </location>
</feature>
<dbReference type="OrthoDB" id="211588at2"/>
<gene>
    <name evidence="3" type="ORF">SAMN06265377_1162</name>
</gene>